<dbReference type="GO" id="GO:0050660">
    <property type="term" value="F:flavin adenine dinucleotide binding"/>
    <property type="evidence" value="ECO:0007669"/>
    <property type="project" value="InterPro"/>
</dbReference>
<dbReference type="KEGG" id="paur:FGL86_13395"/>
<dbReference type="GO" id="GO:0034599">
    <property type="term" value="P:cellular response to oxidative stress"/>
    <property type="evidence" value="ECO:0007669"/>
    <property type="project" value="TreeGrafter"/>
</dbReference>
<dbReference type="Gene3D" id="3.30.390.30">
    <property type="match status" value="1"/>
</dbReference>
<evidence type="ECO:0000256" key="1">
    <source>
        <dbReference type="ARBA" id="ARBA00007532"/>
    </source>
</evidence>
<dbReference type="InterPro" id="IPR016156">
    <property type="entry name" value="FAD/NAD-linked_Rdtase_dimer_sf"/>
</dbReference>
<keyword evidence="8 12" id="KW-0676">Redox-active center</keyword>
<keyword evidence="4 10" id="KW-0274">FAD</keyword>
<sequence>MTEIPRPFVSAGIIRALYSHRSRRIAFLQEKIVSDYDYDLFVIGAGSGGVRAARTAAAKGARVAVAEDRYLGGTCVNVGCVPKKLYSYAAHFHDAFEDSAGFGWTLPQAPIFDWATLRDNKIAEIKRLNGIYGRLLEGANVALFNARARVIDAHRVEVAGKTVSADKILIATGGWPWKPDFPGNEHTVNSNEVFDLERFPKRFLVLGGGYIAVEFASIFNGLGCESHLIYRGELFLRGFDREVREFTRDEMIKKGLNLHFEANIESIEKVEGGLLVTLTNGESLEVDAVLTATGRKPNLAGLGLEELGVAFNLDGTLKVNERFETSVPSILALGDIIDGPELTPVALAEAMVMVEHHFGETTPDPVAYDKVATAVFCHPNIGTVGYSEEDARLHFDNIRVYRTDFRPMKHTLSGSDERCLMKLIVDDASDRVIGAHMVGDDAGELMQGIAIAIRAGLTKADFDATIGIHPTGAEEFVTMRNVTRH</sequence>
<dbReference type="AlphaFoldDB" id="A0A5B8SYS2"/>
<feature type="domain" description="Pyridine nucleotide-disulphide oxidoreductase dimerisation" evidence="13">
    <location>
        <begin position="371"/>
        <end position="479"/>
    </location>
</feature>
<evidence type="ECO:0000259" key="14">
    <source>
        <dbReference type="Pfam" id="PF07992"/>
    </source>
</evidence>
<dbReference type="NCBIfam" id="NF004776">
    <property type="entry name" value="PRK06116.1"/>
    <property type="match status" value="1"/>
</dbReference>
<feature type="binding site" evidence="10">
    <location>
        <position position="84"/>
    </location>
    <ligand>
        <name>FAD</name>
        <dbReference type="ChEBI" id="CHEBI:57692"/>
    </ligand>
</feature>
<evidence type="ECO:0000313" key="15">
    <source>
        <dbReference type="EMBL" id="QEA39970.1"/>
    </source>
</evidence>
<organism evidence="15 16">
    <name type="scientific">Pistricoccus aurantiacus</name>
    <dbReference type="NCBI Taxonomy" id="1883414"/>
    <lineage>
        <taxon>Bacteria</taxon>
        <taxon>Pseudomonadati</taxon>
        <taxon>Pseudomonadota</taxon>
        <taxon>Gammaproteobacteria</taxon>
        <taxon>Oceanospirillales</taxon>
        <taxon>Halomonadaceae</taxon>
        <taxon>Pistricoccus</taxon>
    </lineage>
</organism>
<evidence type="ECO:0000256" key="12">
    <source>
        <dbReference type="RuleBase" id="RU003691"/>
    </source>
</evidence>
<keyword evidence="3 12" id="KW-0285">Flavoprotein</keyword>
<evidence type="ECO:0000256" key="10">
    <source>
        <dbReference type="PIRSR" id="PIRSR000350-3"/>
    </source>
</evidence>
<reference evidence="15 16" key="1">
    <citation type="submission" date="2019-06" db="EMBL/GenBank/DDBJ databases">
        <title>Genome analyses of bacteria isolated from kimchi.</title>
        <authorList>
            <person name="Lee S."/>
            <person name="Ahn S."/>
            <person name="Roh S."/>
        </authorList>
    </citation>
    <scope>NUCLEOTIDE SEQUENCE [LARGE SCALE GENOMIC DNA]</scope>
    <source>
        <strain evidence="15 16">CBA4606</strain>
    </source>
</reference>
<dbReference type="PIRSF" id="PIRSF000350">
    <property type="entry name" value="Mercury_reductase_MerA"/>
    <property type="match status" value="1"/>
</dbReference>
<accession>A0A5B8SYS2</accession>
<evidence type="ECO:0000256" key="4">
    <source>
        <dbReference type="ARBA" id="ARBA00022827"/>
    </source>
</evidence>
<dbReference type="GO" id="GO:0005829">
    <property type="term" value="C:cytosol"/>
    <property type="evidence" value="ECO:0007669"/>
    <property type="project" value="TreeGrafter"/>
</dbReference>
<evidence type="ECO:0000256" key="3">
    <source>
        <dbReference type="ARBA" id="ARBA00022630"/>
    </source>
</evidence>
<evidence type="ECO:0000313" key="16">
    <source>
        <dbReference type="Proteomes" id="UP000321272"/>
    </source>
</evidence>
<dbReference type="Gene3D" id="3.50.50.60">
    <property type="entry name" value="FAD/NAD(P)-binding domain"/>
    <property type="match status" value="2"/>
</dbReference>
<keyword evidence="10" id="KW-0520">NAD</keyword>
<dbReference type="SUPFAM" id="SSF51905">
    <property type="entry name" value="FAD/NAD(P)-binding domain"/>
    <property type="match status" value="1"/>
</dbReference>
<dbReference type="InterPro" id="IPR036188">
    <property type="entry name" value="FAD/NAD-bd_sf"/>
</dbReference>
<dbReference type="PROSITE" id="PS00076">
    <property type="entry name" value="PYRIDINE_REDOX_1"/>
    <property type="match status" value="1"/>
</dbReference>
<dbReference type="PRINTS" id="PR00411">
    <property type="entry name" value="PNDRDTASEI"/>
</dbReference>
<feature type="active site" description="Proton acceptor" evidence="9">
    <location>
        <position position="469"/>
    </location>
</feature>
<evidence type="ECO:0000256" key="6">
    <source>
        <dbReference type="ARBA" id="ARBA00023002"/>
    </source>
</evidence>
<evidence type="ECO:0000256" key="11">
    <source>
        <dbReference type="PIRSR" id="PIRSR000350-4"/>
    </source>
</evidence>
<evidence type="ECO:0000256" key="5">
    <source>
        <dbReference type="ARBA" id="ARBA00022857"/>
    </source>
</evidence>
<keyword evidence="6 12" id="KW-0560">Oxidoreductase</keyword>
<feature type="domain" description="FAD/NAD(P)-binding" evidence="14">
    <location>
        <begin position="38"/>
        <end position="350"/>
    </location>
</feature>
<keyword evidence="10" id="KW-0547">Nucleotide-binding</keyword>
<comment type="cofactor">
    <cofactor evidence="10">
        <name>FAD</name>
        <dbReference type="ChEBI" id="CHEBI:57692"/>
    </cofactor>
    <text evidence="10">Binds 1 FAD per subunit.</text>
</comment>
<comment type="similarity">
    <text evidence="1 12">Belongs to the class-I pyridine nucleotide-disulfide oxidoreductase family.</text>
</comment>
<feature type="binding site" evidence="10">
    <location>
        <position position="294"/>
    </location>
    <ligand>
        <name>NAD(+)</name>
        <dbReference type="ChEBI" id="CHEBI:57540"/>
    </ligand>
</feature>
<dbReference type="PANTHER" id="PTHR42737:SF2">
    <property type="entry name" value="GLUTATHIONE REDUCTASE"/>
    <property type="match status" value="1"/>
</dbReference>
<dbReference type="PRINTS" id="PR00368">
    <property type="entry name" value="FADPNR"/>
</dbReference>
<dbReference type="EC" id="1.8.1.7" evidence="15"/>
<evidence type="ECO:0000259" key="13">
    <source>
        <dbReference type="Pfam" id="PF02852"/>
    </source>
</evidence>
<dbReference type="InterPro" id="IPR004099">
    <property type="entry name" value="Pyr_nucl-diS_OxRdtase_dimer"/>
</dbReference>
<evidence type="ECO:0000256" key="7">
    <source>
        <dbReference type="ARBA" id="ARBA00023157"/>
    </source>
</evidence>
<dbReference type="InterPro" id="IPR012999">
    <property type="entry name" value="Pyr_OxRdtase_I_AS"/>
</dbReference>
<feature type="disulfide bond" description="Redox-active" evidence="11">
    <location>
        <begin position="75"/>
        <end position="80"/>
    </location>
</feature>
<dbReference type="Pfam" id="PF07992">
    <property type="entry name" value="Pyr_redox_2"/>
    <property type="match status" value="1"/>
</dbReference>
<comment type="subunit">
    <text evidence="2">Homodimer.</text>
</comment>
<dbReference type="InterPro" id="IPR001100">
    <property type="entry name" value="Pyr_nuc-diS_OxRdtase"/>
</dbReference>
<keyword evidence="7" id="KW-1015">Disulfide bond</keyword>
<evidence type="ECO:0000256" key="8">
    <source>
        <dbReference type="ARBA" id="ARBA00023284"/>
    </source>
</evidence>
<dbReference type="GO" id="GO:0045454">
    <property type="term" value="P:cell redox homeostasis"/>
    <property type="evidence" value="ECO:0007669"/>
    <property type="project" value="InterPro"/>
</dbReference>
<proteinExistence type="inferred from homology"/>
<protein>
    <submittedName>
        <fullName evidence="15">Glutathione-disulfide reductase</fullName>
        <ecNumber evidence="15">1.8.1.7</ecNumber>
    </submittedName>
</protein>
<dbReference type="Pfam" id="PF02852">
    <property type="entry name" value="Pyr_redox_dim"/>
    <property type="match status" value="1"/>
</dbReference>
<name>A0A5B8SYS2_9GAMM</name>
<dbReference type="InterPro" id="IPR046952">
    <property type="entry name" value="GSHR/TRXR-like"/>
</dbReference>
<evidence type="ECO:0000256" key="9">
    <source>
        <dbReference type="PIRSR" id="PIRSR000350-2"/>
    </source>
</evidence>
<dbReference type="InterPro" id="IPR023753">
    <property type="entry name" value="FAD/NAD-binding_dom"/>
</dbReference>
<evidence type="ECO:0000256" key="2">
    <source>
        <dbReference type="ARBA" id="ARBA00011738"/>
    </source>
</evidence>
<keyword evidence="5" id="KW-0521">NADP</keyword>
<gene>
    <name evidence="15" type="primary">gorA</name>
    <name evidence="15" type="ORF">FGL86_13395</name>
</gene>
<dbReference type="OrthoDB" id="9800167at2"/>
<dbReference type="SUPFAM" id="SSF55424">
    <property type="entry name" value="FAD/NAD-linked reductases, dimerisation (C-terminal) domain"/>
    <property type="match status" value="1"/>
</dbReference>
<feature type="binding site" evidence="10">
    <location>
        <position position="335"/>
    </location>
    <ligand>
        <name>FAD</name>
        <dbReference type="ChEBI" id="CHEBI:57692"/>
    </ligand>
</feature>
<dbReference type="EMBL" id="CP042382">
    <property type="protein sequence ID" value="QEA39970.1"/>
    <property type="molecule type" value="Genomic_DNA"/>
</dbReference>
<dbReference type="PANTHER" id="PTHR42737">
    <property type="entry name" value="GLUTATHIONE REDUCTASE"/>
    <property type="match status" value="1"/>
</dbReference>
<dbReference type="GO" id="GO:0004362">
    <property type="term" value="F:glutathione-disulfide reductase (NADPH) activity"/>
    <property type="evidence" value="ECO:0007669"/>
    <property type="project" value="UniProtKB-EC"/>
</dbReference>
<keyword evidence="16" id="KW-1185">Reference proteome</keyword>
<dbReference type="Proteomes" id="UP000321272">
    <property type="component" value="Chromosome"/>
</dbReference>
<feature type="binding site" evidence="10">
    <location>
        <begin position="207"/>
        <end position="214"/>
    </location>
    <ligand>
        <name>NAD(+)</name>
        <dbReference type="ChEBI" id="CHEBI:57540"/>
    </ligand>
</feature>
<dbReference type="FunFam" id="3.50.50.60:FF:000051">
    <property type="entry name" value="Glutathione reductase"/>
    <property type="match status" value="1"/>
</dbReference>
<dbReference type="GO" id="GO:0006749">
    <property type="term" value="P:glutathione metabolic process"/>
    <property type="evidence" value="ECO:0007669"/>
    <property type="project" value="TreeGrafter"/>
</dbReference>